<dbReference type="InterPro" id="IPR038610">
    <property type="entry name" value="FliK-like_C_sf"/>
</dbReference>
<dbReference type="RefSeq" id="WP_116558955.1">
    <property type="nucleotide sequence ID" value="NZ_QDKM01000005.1"/>
</dbReference>
<dbReference type="InterPro" id="IPR021136">
    <property type="entry name" value="Flagellar_hook_control-like_C"/>
</dbReference>
<evidence type="ECO:0000259" key="2">
    <source>
        <dbReference type="Pfam" id="PF02120"/>
    </source>
</evidence>
<feature type="domain" description="Flagellar hook-length control protein-like C-terminal" evidence="2">
    <location>
        <begin position="348"/>
        <end position="404"/>
    </location>
</feature>
<sequence length="473" mass="47056">MVAMLPIDSNLPPPRAGGPLPEGKNGGAEFTSLMTALRAETAPQDGAEDATALAEQAEVEAPKDQGDVEALADAEPQVAGEGAVDTVSEGPVTGFEALAGLPVVPAVAGVAEGAGMGEAKQASDPKAEQQVTQQTAEKSAKKAGAAQKAEAAREGVETRATALWFGRLSLQGSGGVGAGVGAESGALAGAAQDPLITSIIGATTIGAAGTAAPTASTSTAQSTAGAALTAQLTEADMLRLGIGGGVPKVKGLADKALPTEAPTAVTPTTAPPTAAPTAPEMPNAIAALASNDGPAPAPLGALSAVTAAGFSVETLMPLDPATPATRASPAVIQSIAQQLAPHLPAANTRGFEIALAPEELGRVRMRLTGTETQSTLIIQVERPETLVLMRQHITALEQDLRLLGHDNLSVRFAGESGGGATGEQTGQQTGQQMGQQAGHQSAQPAAAQTPPDKGDSAAPSAPEMPDDHLDLRL</sequence>
<accession>A0A2T8HSY3</accession>
<evidence type="ECO:0000256" key="1">
    <source>
        <dbReference type="SAM" id="MobiDB-lite"/>
    </source>
</evidence>
<feature type="region of interest" description="Disordered" evidence="1">
    <location>
        <begin position="117"/>
        <end position="152"/>
    </location>
</feature>
<dbReference type="Pfam" id="PF02120">
    <property type="entry name" value="Flg_hook"/>
    <property type="match status" value="1"/>
</dbReference>
<organism evidence="3 4">
    <name type="scientific">Pararhodobacter oceanensis</name>
    <dbReference type="NCBI Taxonomy" id="2172121"/>
    <lineage>
        <taxon>Bacteria</taxon>
        <taxon>Pseudomonadati</taxon>
        <taxon>Pseudomonadota</taxon>
        <taxon>Alphaproteobacteria</taxon>
        <taxon>Rhodobacterales</taxon>
        <taxon>Paracoccaceae</taxon>
        <taxon>Pararhodobacter</taxon>
    </lineage>
</organism>
<feature type="compositionally biased region" description="Low complexity" evidence="1">
    <location>
        <begin position="422"/>
        <end position="451"/>
    </location>
</feature>
<evidence type="ECO:0000313" key="3">
    <source>
        <dbReference type="EMBL" id="PVH28503.1"/>
    </source>
</evidence>
<feature type="region of interest" description="Disordered" evidence="1">
    <location>
        <begin position="413"/>
        <end position="473"/>
    </location>
</feature>
<feature type="region of interest" description="Disordered" evidence="1">
    <location>
        <begin position="1"/>
        <end position="28"/>
    </location>
</feature>
<dbReference type="OrthoDB" id="7203912at2"/>
<comment type="caution">
    <text evidence="3">The sequence shown here is derived from an EMBL/GenBank/DDBJ whole genome shotgun (WGS) entry which is preliminary data.</text>
</comment>
<evidence type="ECO:0000313" key="4">
    <source>
        <dbReference type="Proteomes" id="UP000245911"/>
    </source>
</evidence>
<dbReference type="EMBL" id="QDKM01000005">
    <property type="protein sequence ID" value="PVH28503.1"/>
    <property type="molecule type" value="Genomic_DNA"/>
</dbReference>
<name>A0A2T8HSY3_9RHOB</name>
<dbReference type="AlphaFoldDB" id="A0A2T8HSY3"/>
<dbReference type="Proteomes" id="UP000245911">
    <property type="component" value="Unassembled WGS sequence"/>
</dbReference>
<reference evidence="3 4" key="1">
    <citation type="submission" date="2018-04" db="EMBL/GenBank/DDBJ databases">
        <title>Pararhodobacter oceanense sp. nov., isolated from marine intertidal sediment.</title>
        <authorList>
            <person name="Wang X.-L."/>
            <person name="Du Z.-J."/>
        </authorList>
    </citation>
    <scope>NUCLEOTIDE SEQUENCE [LARGE SCALE GENOMIC DNA]</scope>
    <source>
        <strain evidence="3 4">AM505</strain>
    </source>
</reference>
<protein>
    <recommendedName>
        <fullName evidence="2">Flagellar hook-length control protein-like C-terminal domain-containing protein</fullName>
    </recommendedName>
</protein>
<proteinExistence type="predicted"/>
<gene>
    <name evidence="3" type="ORF">DDE20_13115</name>
</gene>
<keyword evidence="4" id="KW-1185">Reference proteome</keyword>
<dbReference type="Gene3D" id="3.30.750.140">
    <property type="match status" value="1"/>
</dbReference>